<keyword evidence="3 6" id="KW-0489">Methyltransferase</keyword>
<evidence type="ECO:0000256" key="6">
    <source>
        <dbReference type="HAMAP-Rule" id="MF_00074"/>
    </source>
</evidence>
<dbReference type="InterPro" id="IPR029063">
    <property type="entry name" value="SAM-dependent_MTases_sf"/>
</dbReference>
<name>A0A9D1YDM1_9FIRM</name>
<feature type="binding site" evidence="6">
    <location>
        <position position="84"/>
    </location>
    <ligand>
        <name>S-adenosyl-L-methionine</name>
        <dbReference type="ChEBI" id="CHEBI:59789"/>
    </ligand>
</feature>
<evidence type="ECO:0000256" key="1">
    <source>
        <dbReference type="ARBA" id="ARBA00022490"/>
    </source>
</evidence>
<comment type="function">
    <text evidence="6">Specifically methylates the N7 position of a guanine in 16S rRNA.</text>
</comment>
<feature type="binding site" evidence="6">
    <location>
        <begin position="129"/>
        <end position="130"/>
    </location>
    <ligand>
        <name>S-adenosyl-L-methionine</name>
        <dbReference type="ChEBI" id="CHEBI:59789"/>
    </ligand>
</feature>
<dbReference type="Pfam" id="PF02527">
    <property type="entry name" value="GidB"/>
    <property type="match status" value="1"/>
</dbReference>
<keyword evidence="2 6" id="KW-0698">rRNA processing</keyword>
<dbReference type="SUPFAM" id="SSF53335">
    <property type="entry name" value="S-adenosyl-L-methionine-dependent methyltransferases"/>
    <property type="match status" value="1"/>
</dbReference>
<dbReference type="PIRSF" id="PIRSF003078">
    <property type="entry name" value="GidB"/>
    <property type="match status" value="1"/>
</dbReference>
<dbReference type="GO" id="GO:0005829">
    <property type="term" value="C:cytosol"/>
    <property type="evidence" value="ECO:0007669"/>
    <property type="project" value="TreeGrafter"/>
</dbReference>
<evidence type="ECO:0000256" key="4">
    <source>
        <dbReference type="ARBA" id="ARBA00022679"/>
    </source>
</evidence>
<comment type="caution">
    <text evidence="6">Lacks conserved residue(s) required for the propagation of feature annotation.</text>
</comment>
<dbReference type="HAMAP" id="MF_00074">
    <property type="entry name" value="16SrRNA_methyltr_G"/>
    <property type="match status" value="1"/>
</dbReference>
<comment type="subcellular location">
    <subcellularLocation>
        <location evidence="6">Cytoplasm</location>
    </subcellularLocation>
</comment>
<dbReference type="PANTHER" id="PTHR31760:SF0">
    <property type="entry name" value="S-ADENOSYL-L-METHIONINE-DEPENDENT METHYLTRANSFERASES SUPERFAMILY PROTEIN"/>
    <property type="match status" value="1"/>
</dbReference>
<evidence type="ECO:0000313" key="7">
    <source>
        <dbReference type="EMBL" id="HIY26953.1"/>
    </source>
</evidence>
<feature type="binding site" evidence="6">
    <location>
        <position position="148"/>
    </location>
    <ligand>
        <name>S-adenosyl-L-methionine</name>
        <dbReference type="ChEBI" id="CHEBI:59789"/>
    </ligand>
</feature>
<reference evidence="7" key="2">
    <citation type="submission" date="2021-04" db="EMBL/GenBank/DDBJ databases">
        <authorList>
            <person name="Gilroy R."/>
        </authorList>
    </citation>
    <scope>NUCLEOTIDE SEQUENCE</scope>
    <source>
        <strain evidence="7">1282</strain>
    </source>
</reference>
<dbReference type="EC" id="2.1.1.-" evidence="6"/>
<evidence type="ECO:0000256" key="3">
    <source>
        <dbReference type="ARBA" id="ARBA00022603"/>
    </source>
</evidence>
<protein>
    <recommendedName>
        <fullName evidence="6">Ribosomal RNA small subunit methyltransferase G</fullName>
        <ecNumber evidence="6">2.1.1.-</ecNumber>
    </recommendedName>
    <alternativeName>
        <fullName evidence="6">16S rRNA 7-methylguanosine methyltransferase</fullName>
        <shortName evidence="6">16S rRNA m7G methyltransferase</shortName>
    </alternativeName>
</protein>
<dbReference type="InterPro" id="IPR003682">
    <property type="entry name" value="rRNA_ssu_MeTfrase_G"/>
</dbReference>
<comment type="caution">
    <text evidence="7">The sequence shown here is derived from an EMBL/GenBank/DDBJ whole genome shotgun (WGS) entry which is preliminary data.</text>
</comment>
<dbReference type="GO" id="GO:0070043">
    <property type="term" value="F:rRNA (guanine-N7-)-methyltransferase activity"/>
    <property type="evidence" value="ECO:0007669"/>
    <property type="project" value="UniProtKB-UniRule"/>
</dbReference>
<dbReference type="EMBL" id="DXDU01000117">
    <property type="protein sequence ID" value="HIY26953.1"/>
    <property type="molecule type" value="Genomic_DNA"/>
</dbReference>
<comment type="similarity">
    <text evidence="6">Belongs to the methyltransferase superfamily. RNA methyltransferase RsmG family.</text>
</comment>
<keyword evidence="5 6" id="KW-0949">S-adenosyl-L-methionine</keyword>
<sequence length="237" mass="25912">MTDIRPSLTAQAKAMGIKLTPRQGEQFQTYFEMLLAWNEKMNLTAITDPEEVVEKHFLDSLTLLLACPVKEGAKVIDVGTGAGFPGVPLKILRPDVQLTLLDSLNKRLVFLGEVLTALDLSGERIHKRAEEAGLDKKLRESFDLAVARAVAGLPVLCEYCLPLVKMKGTFAAMKGPGAQEELEQASHALEVLGGTDVQVRSFTLPTAGERNILLVRKTKFTPKGYPRHGSTIAKHPL</sequence>
<organism evidence="7 8">
    <name type="scientific">Candidatus Acutalibacter pullistercoris</name>
    <dbReference type="NCBI Taxonomy" id="2838418"/>
    <lineage>
        <taxon>Bacteria</taxon>
        <taxon>Bacillati</taxon>
        <taxon>Bacillota</taxon>
        <taxon>Clostridia</taxon>
        <taxon>Eubacteriales</taxon>
        <taxon>Acutalibacteraceae</taxon>
        <taxon>Acutalibacter</taxon>
    </lineage>
</organism>
<gene>
    <name evidence="6 7" type="primary">rsmG</name>
    <name evidence="7" type="ORF">H9838_07270</name>
</gene>
<dbReference type="AlphaFoldDB" id="A0A9D1YDM1"/>
<dbReference type="NCBIfam" id="TIGR00138">
    <property type="entry name" value="rsmG_gidB"/>
    <property type="match status" value="1"/>
</dbReference>
<evidence type="ECO:0000313" key="8">
    <source>
        <dbReference type="Proteomes" id="UP000823915"/>
    </source>
</evidence>
<proteinExistence type="inferred from homology"/>
<dbReference type="PANTHER" id="PTHR31760">
    <property type="entry name" value="S-ADENOSYL-L-METHIONINE-DEPENDENT METHYLTRANSFERASES SUPERFAMILY PROTEIN"/>
    <property type="match status" value="1"/>
</dbReference>
<keyword evidence="4 6" id="KW-0808">Transferase</keyword>
<feature type="binding site" evidence="6">
    <location>
        <position position="79"/>
    </location>
    <ligand>
        <name>S-adenosyl-L-methionine</name>
        <dbReference type="ChEBI" id="CHEBI:59789"/>
    </ligand>
</feature>
<reference evidence="7" key="1">
    <citation type="journal article" date="2021" name="PeerJ">
        <title>Extensive microbial diversity within the chicken gut microbiome revealed by metagenomics and culture.</title>
        <authorList>
            <person name="Gilroy R."/>
            <person name="Ravi A."/>
            <person name="Getino M."/>
            <person name="Pursley I."/>
            <person name="Horton D.L."/>
            <person name="Alikhan N.F."/>
            <person name="Baker D."/>
            <person name="Gharbi K."/>
            <person name="Hall N."/>
            <person name="Watson M."/>
            <person name="Adriaenssens E.M."/>
            <person name="Foster-Nyarko E."/>
            <person name="Jarju S."/>
            <person name="Secka A."/>
            <person name="Antonio M."/>
            <person name="Oren A."/>
            <person name="Chaudhuri R.R."/>
            <person name="La Ragione R."/>
            <person name="Hildebrand F."/>
            <person name="Pallen M.J."/>
        </authorList>
    </citation>
    <scope>NUCLEOTIDE SEQUENCE</scope>
    <source>
        <strain evidence="7">1282</strain>
    </source>
</reference>
<dbReference type="Gene3D" id="3.40.50.150">
    <property type="entry name" value="Vaccinia Virus protein VP39"/>
    <property type="match status" value="1"/>
</dbReference>
<accession>A0A9D1YDM1</accession>
<dbReference type="FunFam" id="3.40.50.150:FF:000041">
    <property type="entry name" value="Ribosomal RNA small subunit methyltransferase G"/>
    <property type="match status" value="1"/>
</dbReference>
<evidence type="ECO:0000256" key="2">
    <source>
        <dbReference type="ARBA" id="ARBA00022552"/>
    </source>
</evidence>
<keyword evidence="1 6" id="KW-0963">Cytoplasm</keyword>
<dbReference type="Proteomes" id="UP000823915">
    <property type="component" value="Unassembled WGS sequence"/>
</dbReference>
<evidence type="ECO:0000256" key="5">
    <source>
        <dbReference type="ARBA" id="ARBA00022691"/>
    </source>
</evidence>